<name>A0ABZ0JRX6_9XANT</name>
<dbReference type="PROSITE" id="PS51257">
    <property type="entry name" value="PROKAR_LIPOPROTEIN"/>
    <property type="match status" value="1"/>
</dbReference>
<protein>
    <submittedName>
        <fullName evidence="2">DUF3060 domain-containing protein</fullName>
    </submittedName>
</protein>
<dbReference type="EMBL" id="CP126172">
    <property type="protein sequence ID" value="WOS42535.1"/>
    <property type="molecule type" value="Genomic_DNA"/>
</dbReference>
<evidence type="ECO:0000256" key="1">
    <source>
        <dbReference type="SAM" id="SignalP"/>
    </source>
</evidence>
<dbReference type="Proteomes" id="UP001302020">
    <property type="component" value="Chromosome"/>
</dbReference>
<accession>A0ABZ0JRX6</accession>
<reference evidence="2 3" key="1">
    <citation type="submission" date="2023-05" db="EMBL/GenBank/DDBJ databases">
        <title>Xanthomonas rydalmerenesis sp. nov., a novel Xanthomonas species isolated from Fragaria x ananassa.</title>
        <authorList>
            <person name="McKnight D.J.E."/>
            <person name="Wong-Bajracharya J."/>
            <person name="Okoh E.B."/>
            <person name="Snijders F."/>
            <person name="Lidbetter F."/>
            <person name="Webster J."/>
            <person name="Djordjevic S.P."/>
            <person name="Bogema D.R."/>
            <person name="Chapman T.A."/>
        </authorList>
    </citation>
    <scope>NUCLEOTIDE SEQUENCE [LARGE SCALE GENOMIC DNA]</scope>
    <source>
        <strain evidence="2 3">DAR34883</strain>
    </source>
</reference>
<dbReference type="Pfam" id="PF11259">
    <property type="entry name" value="DUF3060"/>
    <property type="match status" value="2"/>
</dbReference>
<feature type="chain" id="PRO_5045466887" evidence="1">
    <location>
        <begin position="21"/>
        <end position="201"/>
    </location>
</feature>
<feature type="signal peptide" evidence="1">
    <location>
        <begin position="1"/>
        <end position="20"/>
    </location>
</feature>
<dbReference type="InterPro" id="IPR021417">
    <property type="entry name" value="DUF3060"/>
</dbReference>
<keyword evidence="1" id="KW-0732">Signal</keyword>
<gene>
    <name evidence="2" type="ORF">QN243_08895</name>
</gene>
<dbReference type="RefSeq" id="WP_317845087.1">
    <property type="nucleotide sequence ID" value="NZ_CP126170.1"/>
</dbReference>
<organism evidence="2 3">
    <name type="scientific">Xanthomonas rydalmerensis</name>
    <dbReference type="NCBI Taxonomy" id="3046274"/>
    <lineage>
        <taxon>Bacteria</taxon>
        <taxon>Pseudomonadati</taxon>
        <taxon>Pseudomonadota</taxon>
        <taxon>Gammaproteobacteria</taxon>
        <taxon>Lysobacterales</taxon>
        <taxon>Lysobacteraceae</taxon>
        <taxon>Xanthomonas</taxon>
    </lineage>
</organism>
<keyword evidence="3" id="KW-1185">Reference proteome</keyword>
<proteinExistence type="predicted"/>
<evidence type="ECO:0000313" key="2">
    <source>
        <dbReference type="EMBL" id="WOS42535.1"/>
    </source>
</evidence>
<sequence>MKRNPLFVLPLLALVGCAQAPRPPAGDGAHTAATRTVVMQAAPPPIAAAPSAGDIADGDERDAEAPIRMAASASGDIDCDGRDLNIVGRDATLVLHGHCATVSLFGRNGNLQIERADTLRVLGDNAQVAMRGDAGQVALFGRHGRLQMARIATLEVSGDQNQLQASEIDTIVLQGNDNAIVQRSGTAQVDDGGRDNRILSQ</sequence>
<evidence type="ECO:0000313" key="3">
    <source>
        <dbReference type="Proteomes" id="UP001302020"/>
    </source>
</evidence>